<protein>
    <submittedName>
        <fullName evidence="2">Uncharacterized protein</fullName>
    </submittedName>
</protein>
<organism evidence="2 3">
    <name type="scientific">Staurois parvus</name>
    <dbReference type="NCBI Taxonomy" id="386267"/>
    <lineage>
        <taxon>Eukaryota</taxon>
        <taxon>Metazoa</taxon>
        <taxon>Chordata</taxon>
        <taxon>Craniata</taxon>
        <taxon>Vertebrata</taxon>
        <taxon>Euteleostomi</taxon>
        <taxon>Amphibia</taxon>
        <taxon>Batrachia</taxon>
        <taxon>Anura</taxon>
        <taxon>Neobatrachia</taxon>
        <taxon>Ranoidea</taxon>
        <taxon>Ranidae</taxon>
        <taxon>Staurois</taxon>
    </lineage>
</organism>
<name>A0ABN9EBS8_9NEOB</name>
<feature type="region of interest" description="Disordered" evidence="1">
    <location>
        <begin position="1"/>
        <end position="22"/>
    </location>
</feature>
<evidence type="ECO:0000256" key="1">
    <source>
        <dbReference type="SAM" id="MobiDB-lite"/>
    </source>
</evidence>
<gene>
    <name evidence="2" type="ORF">SPARVUS_LOCUS9645537</name>
</gene>
<reference evidence="2" key="1">
    <citation type="submission" date="2023-05" db="EMBL/GenBank/DDBJ databases">
        <authorList>
            <person name="Stuckert A."/>
        </authorList>
    </citation>
    <scope>NUCLEOTIDE SEQUENCE</scope>
</reference>
<evidence type="ECO:0000313" key="3">
    <source>
        <dbReference type="Proteomes" id="UP001162483"/>
    </source>
</evidence>
<dbReference type="Proteomes" id="UP001162483">
    <property type="component" value="Unassembled WGS sequence"/>
</dbReference>
<sequence>STVTWGTPFPPSPSTPEPTRLAPIIQGQGRTDNTWGPWAIGDHGAPVFLPKLKKLMKKVPGPSHGAPN</sequence>
<comment type="caution">
    <text evidence="2">The sequence shown here is derived from an EMBL/GenBank/DDBJ whole genome shotgun (WGS) entry which is preliminary data.</text>
</comment>
<dbReference type="EMBL" id="CATNWA010015356">
    <property type="protein sequence ID" value="CAI9582341.1"/>
    <property type="molecule type" value="Genomic_DNA"/>
</dbReference>
<accession>A0ABN9EBS8</accession>
<keyword evidence="3" id="KW-1185">Reference proteome</keyword>
<evidence type="ECO:0000313" key="2">
    <source>
        <dbReference type="EMBL" id="CAI9582341.1"/>
    </source>
</evidence>
<proteinExistence type="predicted"/>
<feature type="non-terminal residue" evidence="2">
    <location>
        <position position="1"/>
    </location>
</feature>